<feature type="region of interest" description="Disordered" evidence="1">
    <location>
        <begin position="103"/>
        <end position="128"/>
    </location>
</feature>
<comment type="caution">
    <text evidence="3">The sequence shown here is derived from an EMBL/GenBank/DDBJ whole genome shotgun (WGS) entry which is preliminary data.</text>
</comment>
<sequence length="128" mass="14100">MRHPRVAPRWKIVRAVELLTSSVHAAQAQDLPQVDRYRPMNLPYCGSGESISAFEWYQSIRGHSASQQANIDSTEGSKMEGVRCHGAPSAQYTNSTVVRPALSGAQSGHAHTHRVTSTGSKVLKRKYK</sequence>
<proteinExistence type="predicted"/>
<dbReference type="AlphaFoldDB" id="A0A139IQB9"/>
<evidence type="ECO:0000313" key="4">
    <source>
        <dbReference type="Proteomes" id="UP000073492"/>
    </source>
</evidence>
<feature type="chain" id="PRO_5007297616" description="Secreted protein" evidence="2">
    <location>
        <begin position="29"/>
        <end position="128"/>
    </location>
</feature>
<dbReference type="Proteomes" id="UP000073492">
    <property type="component" value="Unassembled WGS sequence"/>
</dbReference>
<dbReference type="EMBL" id="LFZO01000027">
    <property type="protein sequence ID" value="KXT16987.1"/>
    <property type="molecule type" value="Genomic_DNA"/>
</dbReference>
<feature type="signal peptide" evidence="2">
    <location>
        <begin position="1"/>
        <end position="28"/>
    </location>
</feature>
<organism evidence="3 4">
    <name type="scientific">Pseudocercospora musae</name>
    <dbReference type="NCBI Taxonomy" id="113226"/>
    <lineage>
        <taxon>Eukaryota</taxon>
        <taxon>Fungi</taxon>
        <taxon>Dikarya</taxon>
        <taxon>Ascomycota</taxon>
        <taxon>Pezizomycotina</taxon>
        <taxon>Dothideomycetes</taxon>
        <taxon>Dothideomycetidae</taxon>
        <taxon>Mycosphaerellales</taxon>
        <taxon>Mycosphaerellaceae</taxon>
        <taxon>Pseudocercospora</taxon>
    </lineage>
</organism>
<keyword evidence="2" id="KW-0732">Signal</keyword>
<dbReference type="OrthoDB" id="10621843at2759"/>
<evidence type="ECO:0008006" key="5">
    <source>
        <dbReference type="Google" id="ProtNLM"/>
    </source>
</evidence>
<gene>
    <name evidence="3" type="ORF">AC579_7443</name>
</gene>
<name>A0A139IQB9_9PEZI</name>
<keyword evidence="4" id="KW-1185">Reference proteome</keyword>
<reference evidence="3 4" key="1">
    <citation type="submission" date="2015-07" db="EMBL/GenBank/DDBJ databases">
        <title>Comparative genomics of the Sigatoka disease complex on banana suggests a link between parallel evolutionary changes in Pseudocercospora fijiensis and Pseudocercospora eumusae and increased virulence on the banana host.</title>
        <authorList>
            <person name="Chang T.-C."/>
            <person name="Salvucci A."/>
            <person name="Crous P.W."/>
            <person name="Stergiopoulos I."/>
        </authorList>
    </citation>
    <scope>NUCLEOTIDE SEQUENCE [LARGE SCALE GENOMIC DNA]</scope>
    <source>
        <strain evidence="3 4">CBS 116634</strain>
    </source>
</reference>
<protein>
    <recommendedName>
        <fullName evidence="5">Secreted protein</fullName>
    </recommendedName>
</protein>
<evidence type="ECO:0000256" key="2">
    <source>
        <dbReference type="SAM" id="SignalP"/>
    </source>
</evidence>
<accession>A0A139IQB9</accession>
<evidence type="ECO:0000313" key="3">
    <source>
        <dbReference type="EMBL" id="KXT16987.1"/>
    </source>
</evidence>
<evidence type="ECO:0000256" key="1">
    <source>
        <dbReference type="SAM" id="MobiDB-lite"/>
    </source>
</evidence>